<feature type="domain" description="RRM" evidence="11">
    <location>
        <begin position="784"/>
        <end position="860"/>
    </location>
</feature>
<feature type="compositionally biased region" description="Basic and acidic residues" evidence="10">
    <location>
        <begin position="589"/>
        <end position="605"/>
    </location>
</feature>
<keyword evidence="6" id="KW-0539">Nucleus</keyword>
<dbReference type="InterPro" id="IPR012677">
    <property type="entry name" value="Nucleotide-bd_a/b_plait_sf"/>
</dbReference>
<evidence type="ECO:0000256" key="8">
    <source>
        <dbReference type="ARBA" id="ARBA00093627"/>
    </source>
</evidence>
<feature type="domain" description="RRM" evidence="11">
    <location>
        <begin position="693"/>
        <end position="770"/>
    </location>
</feature>
<accession>A0A9P3LBG6</accession>
<dbReference type="GO" id="GO:0005737">
    <property type="term" value="C:cytoplasm"/>
    <property type="evidence" value="ECO:0007669"/>
    <property type="project" value="TreeGrafter"/>
</dbReference>
<sequence length="1034" mass="114862">MGEAETLDALVNTLALLSENQYDLSLHAQHVRLARETGLEEQIKDALEMVTTFWAAGDYVWLPLLDIKIKGANLDTAEDVNAVLSLFELAEADYMSIPLLQKHIEFILERFEFLKEQGTRPDDFEDTFTADWTLNELEGIVAKGAGHLGEGHKLWDALRDFMLEYLSEVSAEKKPELSARVESLLLEHMKQPHANNDETFQAYSSFTTQYKPADEYESLLVKASKSRAQAVKAYQRREGMEQALAQSGFSLEGYAYYIASERKAKKPDLFVLNALYERAIAEADKRRFAGEANAENALRTFWLGYIDTLRQHDADEQAQLAIFGRAKRSIPGCGELWARYIRFMERTEHGEDIDSIYSSAMSVSPLTADVDQLVSVVLAKASCDRHKAEDQEEVEYEAVLATLLEGVGKVRKASKTGDPQLRLEKYFSTLCTEVANMAEHAVIMWEDATKFYKTSYLAWLAHADVLVKQHLYSDARKIFRDVANKNLDWPEAVWNAWIQFEHVHGSVEELEDCLDRVERAREKVNAKRAKDAEKAAYQAMQVTAEQQAAGVPVSAVPVPDVASTTQQATEAPMDVDRAQPQSAASGSKRKAEDELVPEETKKPHTEPSPAPLKRDRENCTVFVAEVPTGSTEDDLRALFKDCGPIREIKITTMPNSLVATVEFMERESVPAALTKDKKRVHGEEIAVHLAWKSTLYVTNFPESADDSSVRELFGKYGVLFDVRWPSKKFKSTRRFCYVQYTSPKAAEAALELHGRELEPGRTLQVFISNPERRKERTDADANDRELHVAGLARSVKKQDLEKLFSTYGTVKAVRLGLDEKGQPKGYAFVEFEQEKDALAALAANNYELKNRRIAVTLSDSRVKGGKIAASGKRRPQEVRNRSVRIRGLPAATQEGLLQQTLEKIVKVRRVEVYSNLNEAVAECENAAEAGKLLLHPDPIVLNGHTLRLSEDSLDSVNTHRPAGPPATAGSGLFIPRSAASRPRAGLGSKKTANLTVSASTAGAAPSSANAASGAAKPVPASAKGQDDFRKMLGV</sequence>
<dbReference type="SUPFAM" id="SSF54928">
    <property type="entry name" value="RNA-binding domain, RBD"/>
    <property type="match status" value="3"/>
</dbReference>
<dbReference type="SMART" id="SM00360">
    <property type="entry name" value="RRM"/>
    <property type="match status" value="4"/>
</dbReference>
<comment type="caution">
    <text evidence="12">The sequence shown here is derived from an EMBL/GenBank/DDBJ whole genome shotgun (WGS) entry which is preliminary data.</text>
</comment>
<comment type="function">
    <text evidence="7">Functions as a recycling factor of the spliceosome, a machinery that forms on each precursor-messenger RNA (pre-mRNA) and catalyzes the removal of introns. Chaperones the re-annealing of U4 and U6 snRNAs (small nuclear RNAs) released from previous rounds of splicing, an initial step in reforming the U4/U6-U5 tri-snRNP (small nuclear ribonucleoprotein) that can reassemble into another spliceosome complex; this step involves binding U6 and facilitating the unwinding of the U6 internal stem loop, followed by base-pairing of U6 to U4.</text>
</comment>
<evidence type="ECO:0000256" key="1">
    <source>
        <dbReference type="ARBA" id="ARBA00004123"/>
    </source>
</evidence>
<evidence type="ECO:0000256" key="6">
    <source>
        <dbReference type="ARBA" id="ARBA00023242"/>
    </source>
</evidence>
<dbReference type="InterPro" id="IPR034397">
    <property type="entry name" value="Prp24_RRM1"/>
</dbReference>
<evidence type="ECO:0000256" key="2">
    <source>
        <dbReference type="ARBA" id="ARBA00022664"/>
    </source>
</evidence>
<dbReference type="InterPro" id="IPR050374">
    <property type="entry name" value="RRT5_SRSF_SR"/>
</dbReference>
<dbReference type="PROSITE" id="PS50102">
    <property type="entry name" value="RRM"/>
    <property type="match status" value="3"/>
</dbReference>
<dbReference type="GO" id="GO:0006397">
    <property type="term" value="P:mRNA processing"/>
    <property type="evidence" value="ECO:0007669"/>
    <property type="project" value="UniProtKB-KW"/>
</dbReference>
<evidence type="ECO:0000256" key="3">
    <source>
        <dbReference type="ARBA" id="ARBA00022737"/>
    </source>
</evidence>
<evidence type="ECO:0000256" key="5">
    <source>
        <dbReference type="ARBA" id="ARBA00023187"/>
    </source>
</evidence>
<proteinExistence type="predicted"/>
<dbReference type="OrthoDB" id="360390at2759"/>
<name>A0A9P3LBG6_9APHY</name>
<dbReference type="SUPFAM" id="SSF48452">
    <property type="entry name" value="TPR-like"/>
    <property type="match status" value="1"/>
</dbReference>
<feature type="domain" description="RRM" evidence="11">
    <location>
        <begin position="619"/>
        <end position="692"/>
    </location>
</feature>
<keyword evidence="4 9" id="KW-0694">RNA-binding</keyword>
<keyword evidence="3" id="KW-0677">Repeat</keyword>
<evidence type="ECO:0000313" key="12">
    <source>
        <dbReference type="EMBL" id="GJE88539.1"/>
    </source>
</evidence>
<evidence type="ECO:0000256" key="7">
    <source>
        <dbReference type="ARBA" id="ARBA00093374"/>
    </source>
</evidence>
<comment type="subcellular location">
    <subcellularLocation>
        <location evidence="1">Nucleus</location>
    </subcellularLocation>
</comment>
<dbReference type="Pfam" id="PF00076">
    <property type="entry name" value="RRM_1"/>
    <property type="match status" value="3"/>
</dbReference>
<dbReference type="CDD" id="cd12297">
    <property type="entry name" value="RRM2_Prp24"/>
    <property type="match status" value="1"/>
</dbReference>
<dbReference type="Proteomes" id="UP000703269">
    <property type="component" value="Unassembled WGS sequence"/>
</dbReference>
<dbReference type="GO" id="GO:0008380">
    <property type="term" value="P:RNA splicing"/>
    <property type="evidence" value="ECO:0007669"/>
    <property type="project" value="UniProtKB-KW"/>
</dbReference>
<evidence type="ECO:0000259" key="11">
    <source>
        <dbReference type="PROSITE" id="PS50102"/>
    </source>
</evidence>
<feature type="compositionally biased region" description="Basic and acidic residues" evidence="10">
    <location>
        <begin position="1024"/>
        <end position="1034"/>
    </location>
</feature>
<keyword evidence="2" id="KW-0507">mRNA processing</keyword>
<keyword evidence="5" id="KW-0508">mRNA splicing</keyword>
<organism evidence="12 13">
    <name type="scientific">Phanerochaete sordida</name>
    <dbReference type="NCBI Taxonomy" id="48140"/>
    <lineage>
        <taxon>Eukaryota</taxon>
        <taxon>Fungi</taxon>
        <taxon>Dikarya</taxon>
        <taxon>Basidiomycota</taxon>
        <taxon>Agaricomycotina</taxon>
        <taxon>Agaricomycetes</taxon>
        <taxon>Polyporales</taxon>
        <taxon>Phanerochaetaceae</taxon>
        <taxon>Phanerochaete</taxon>
    </lineage>
</organism>
<feature type="region of interest" description="Disordered" evidence="10">
    <location>
        <begin position="954"/>
        <end position="1034"/>
    </location>
</feature>
<dbReference type="InterPro" id="IPR000504">
    <property type="entry name" value="RRM_dom"/>
</dbReference>
<evidence type="ECO:0000256" key="9">
    <source>
        <dbReference type="PROSITE-ProRule" id="PRU00176"/>
    </source>
</evidence>
<dbReference type="CDD" id="cd12296">
    <property type="entry name" value="RRM1_Prp24"/>
    <property type="match status" value="1"/>
</dbReference>
<dbReference type="InterPro" id="IPR011990">
    <property type="entry name" value="TPR-like_helical_dom_sf"/>
</dbReference>
<dbReference type="InterPro" id="IPR034398">
    <property type="entry name" value="Prp24_RRM2"/>
</dbReference>
<reference evidence="12 13" key="1">
    <citation type="submission" date="2021-08" db="EMBL/GenBank/DDBJ databases">
        <title>Draft Genome Sequence of Phanerochaete sordida strain YK-624.</title>
        <authorList>
            <person name="Mori T."/>
            <person name="Dohra H."/>
            <person name="Suzuki T."/>
            <person name="Kawagishi H."/>
            <person name="Hirai H."/>
        </authorList>
    </citation>
    <scope>NUCLEOTIDE SEQUENCE [LARGE SCALE GENOMIC DNA]</scope>
    <source>
        <strain evidence="12 13">YK-624</strain>
    </source>
</reference>
<gene>
    <name evidence="12" type="ORF">PsYK624_046220</name>
</gene>
<dbReference type="EMBL" id="BPQB01000009">
    <property type="protein sequence ID" value="GJE88539.1"/>
    <property type="molecule type" value="Genomic_DNA"/>
</dbReference>
<evidence type="ECO:0000256" key="4">
    <source>
        <dbReference type="ARBA" id="ARBA00022884"/>
    </source>
</evidence>
<evidence type="ECO:0000313" key="13">
    <source>
        <dbReference type="Proteomes" id="UP000703269"/>
    </source>
</evidence>
<keyword evidence="13" id="KW-1185">Reference proteome</keyword>
<dbReference type="AlphaFoldDB" id="A0A9P3LBG6"/>
<dbReference type="FunFam" id="3.30.70.330:FF:000365">
    <property type="entry name" value="U4/U6 snRNA-associated-splicing factor PRP24"/>
    <property type="match status" value="1"/>
</dbReference>
<dbReference type="GO" id="GO:0005688">
    <property type="term" value="C:U6 snRNP"/>
    <property type="evidence" value="ECO:0007669"/>
    <property type="project" value="UniProtKB-ARBA"/>
</dbReference>
<feature type="compositionally biased region" description="Low complexity" evidence="10">
    <location>
        <begin position="995"/>
        <end position="1023"/>
    </location>
</feature>
<dbReference type="GO" id="GO:0003729">
    <property type="term" value="F:mRNA binding"/>
    <property type="evidence" value="ECO:0007669"/>
    <property type="project" value="TreeGrafter"/>
</dbReference>
<protein>
    <recommendedName>
        <fullName evidence="8">U4/U6 snRNA-associated-splicing factor PRP24</fullName>
    </recommendedName>
</protein>
<dbReference type="PANTHER" id="PTHR23003">
    <property type="entry name" value="RNA RECOGNITION MOTIF RRM DOMAIN CONTAINING PROTEIN"/>
    <property type="match status" value="1"/>
</dbReference>
<feature type="region of interest" description="Disordered" evidence="10">
    <location>
        <begin position="561"/>
        <end position="616"/>
    </location>
</feature>
<dbReference type="InterPro" id="IPR035979">
    <property type="entry name" value="RBD_domain_sf"/>
</dbReference>
<dbReference type="Gene3D" id="3.30.70.330">
    <property type="match status" value="3"/>
</dbReference>
<evidence type="ECO:0000256" key="10">
    <source>
        <dbReference type="SAM" id="MobiDB-lite"/>
    </source>
</evidence>
<dbReference type="Gene3D" id="1.25.40.10">
    <property type="entry name" value="Tetratricopeptide repeat domain"/>
    <property type="match status" value="2"/>
</dbReference>